<keyword evidence="3" id="KW-1185">Reference proteome</keyword>
<feature type="transmembrane region" description="Helical" evidence="1">
    <location>
        <begin position="7"/>
        <end position="30"/>
    </location>
</feature>
<evidence type="ECO:0000313" key="2">
    <source>
        <dbReference type="EMBL" id="SMP10587.1"/>
    </source>
</evidence>
<name>A0AA46AE53_9AQUI</name>
<reference evidence="2" key="1">
    <citation type="submission" date="2017-05" db="EMBL/GenBank/DDBJ databases">
        <authorList>
            <person name="Varghese N."/>
            <person name="Submissions S."/>
        </authorList>
    </citation>
    <scope>NUCLEOTIDE SEQUENCE</scope>
    <source>
        <strain evidence="2">DSM 18763</strain>
    </source>
</reference>
<gene>
    <name evidence="2" type="ORF">SAMN06264868_1085</name>
</gene>
<feature type="transmembrane region" description="Helical" evidence="1">
    <location>
        <begin position="58"/>
        <end position="78"/>
    </location>
</feature>
<dbReference type="InterPro" id="IPR036890">
    <property type="entry name" value="HATPase_C_sf"/>
</dbReference>
<keyword evidence="1" id="KW-0472">Membrane</keyword>
<accession>A0AA46AE53</accession>
<keyword evidence="2" id="KW-0418">Kinase</keyword>
<keyword evidence="1" id="KW-1133">Transmembrane helix</keyword>
<dbReference type="GO" id="GO:0016301">
    <property type="term" value="F:kinase activity"/>
    <property type="evidence" value="ECO:0007669"/>
    <property type="project" value="UniProtKB-KW"/>
</dbReference>
<dbReference type="AlphaFoldDB" id="A0AA46AE53"/>
<sequence>MKLQTKILLVFFILITIVFAVINFVVIIFYKNIQDFYISQISQLGVKYSLPDYIFKDFFSVLFLWEAFLILSLSYLFYKILDYSIKKEEEQKNFLELIILMISHKFGNFLSVLKTNLEILKIKKEDKVIQRLERTIGYMEEDFKSIINILKNLKQNIDKKEPVNIKEIIEYQINLFKPVDKKIYLRLKDKKIVATRLNIENILFLLIENSIRYSKEKIYIKSCKNAIFIRNDIATTTKGTGIGLNIASYLAEREKIKIKYREKNNRFIIAIVFT</sequence>
<dbReference type="SUPFAM" id="SSF55874">
    <property type="entry name" value="ATPase domain of HSP90 chaperone/DNA topoisomerase II/histidine kinase"/>
    <property type="match status" value="1"/>
</dbReference>
<protein>
    <submittedName>
        <fullName evidence="2">Signal transduction histidine kinase</fullName>
    </submittedName>
</protein>
<keyword evidence="2" id="KW-0808">Transferase</keyword>
<dbReference type="Proteomes" id="UP001157947">
    <property type="component" value="Unassembled WGS sequence"/>
</dbReference>
<comment type="caution">
    <text evidence="2">The sequence shown here is derived from an EMBL/GenBank/DDBJ whole genome shotgun (WGS) entry which is preliminary data.</text>
</comment>
<keyword evidence="1" id="KW-0812">Transmembrane</keyword>
<proteinExistence type="predicted"/>
<dbReference type="EMBL" id="FXTX01000008">
    <property type="protein sequence ID" value="SMP10587.1"/>
    <property type="molecule type" value="Genomic_DNA"/>
</dbReference>
<organism evidence="2 3">
    <name type="scientific">Venenivibrio stagnispumantis</name>
    <dbReference type="NCBI Taxonomy" id="407998"/>
    <lineage>
        <taxon>Bacteria</taxon>
        <taxon>Pseudomonadati</taxon>
        <taxon>Aquificota</taxon>
        <taxon>Aquificia</taxon>
        <taxon>Aquificales</taxon>
        <taxon>Hydrogenothermaceae</taxon>
        <taxon>Venenivibrio</taxon>
    </lineage>
</organism>
<evidence type="ECO:0000313" key="3">
    <source>
        <dbReference type="Proteomes" id="UP001157947"/>
    </source>
</evidence>
<evidence type="ECO:0000256" key="1">
    <source>
        <dbReference type="SAM" id="Phobius"/>
    </source>
</evidence>